<gene>
    <name evidence="1" type="ORF">KJB30_05660</name>
</gene>
<dbReference type="Gene3D" id="3.40.50.300">
    <property type="entry name" value="P-loop containing nucleotide triphosphate hydrolases"/>
    <property type="match status" value="1"/>
</dbReference>
<proteinExistence type="predicted"/>
<reference evidence="1 2" key="1">
    <citation type="submission" date="2021-05" db="EMBL/GenBank/DDBJ databases">
        <title>The draft genome of Geobacter chapellei DSM 13688.</title>
        <authorList>
            <person name="Xu Z."/>
            <person name="Masuda Y."/>
            <person name="Itoh H."/>
            <person name="Senoo K."/>
        </authorList>
    </citation>
    <scope>NUCLEOTIDE SEQUENCE [LARGE SCALE GENOMIC DNA]</scope>
    <source>
        <strain evidence="1 2">DSM 13688</strain>
    </source>
</reference>
<keyword evidence="2" id="KW-1185">Reference proteome</keyword>
<dbReference type="GO" id="GO:0016301">
    <property type="term" value="F:kinase activity"/>
    <property type="evidence" value="ECO:0007669"/>
    <property type="project" value="UniProtKB-KW"/>
</dbReference>
<sequence length="233" mass="27015">MPDNLLIPSVDLRIGSLEEYNRKQQEKAGKPKPQTKRPCISISREFGCEAYPVAEKLREMMTRKSGEEWVLMDKALLEEVANCHNISEEILRGLGEKNRFLDEVLATFSPHWKSEKEYFDLLCRHILSLAHQGNVIIVGRGSAIITRHLNNCHHFRLYASLHYKRNSLARRLSMHPDDAEQLIEKKQRLRDRFTSDFLGTDARDLDHYTMLFSNDRNSSEQIARSIADYVSSV</sequence>
<protein>
    <submittedName>
        <fullName evidence="1">Cytidylate kinase family protein</fullName>
    </submittedName>
</protein>
<evidence type="ECO:0000313" key="2">
    <source>
        <dbReference type="Proteomes" id="UP000784128"/>
    </source>
</evidence>
<dbReference type="InterPro" id="IPR027417">
    <property type="entry name" value="P-loop_NTPase"/>
</dbReference>
<dbReference type="EMBL" id="JAHDYS010000004">
    <property type="protein sequence ID" value="MBT1071258.1"/>
    <property type="molecule type" value="Genomic_DNA"/>
</dbReference>
<accession>A0ABS5U6I0</accession>
<evidence type="ECO:0000313" key="1">
    <source>
        <dbReference type="EMBL" id="MBT1071258.1"/>
    </source>
</evidence>
<dbReference type="RefSeq" id="WP_214296971.1">
    <property type="nucleotide sequence ID" value="NZ_JAHDYS010000004.1"/>
</dbReference>
<name>A0ABS5U6I0_9BACT</name>
<organism evidence="1 2">
    <name type="scientific">Pelotalea chapellei</name>
    <dbReference type="NCBI Taxonomy" id="44671"/>
    <lineage>
        <taxon>Bacteria</taxon>
        <taxon>Pseudomonadati</taxon>
        <taxon>Thermodesulfobacteriota</taxon>
        <taxon>Desulfuromonadia</taxon>
        <taxon>Geobacterales</taxon>
        <taxon>Geobacteraceae</taxon>
        <taxon>Pelotalea</taxon>
    </lineage>
</organism>
<dbReference type="Proteomes" id="UP000784128">
    <property type="component" value="Unassembled WGS sequence"/>
</dbReference>
<keyword evidence="1" id="KW-0808">Transferase</keyword>
<dbReference type="Pfam" id="PF13189">
    <property type="entry name" value="Cytidylate_kin2"/>
    <property type="match status" value="1"/>
</dbReference>
<comment type="caution">
    <text evidence="1">The sequence shown here is derived from an EMBL/GenBank/DDBJ whole genome shotgun (WGS) entry which is preliminary data.</text>
</comment>
<keyword evidence="1" id="KW-0418">Kinase</keyword>